<name>A0A1J5RQV8_9ZZZZ</name>
<organism evidence="1">
    <name type="scientific">mine drainage metagenome</name>
    <dbReference type="NCBI Taxonomy" id="410659"/>
    <lineage>
        <taxon>unclassified sequences</taxon>
        <taxon>metagenomes</taxon>
        <taxon>ecological metagenomes</taxon>
    </lineage>
</organism>
<accession>A0A1J5RQV8</accession>
<gene>
    <name evidence="1" type="ORF">GALL_262380</name>
</gene>
<proteinExistence type="predicted"/>
<evidence type="ECO:0000313" key="1">
    <source>
        <dbReference type="EMBL" id="OIQ91867.1"/>
    </source>
</evidence>
<comment type="caution">
    <text evidence="1">The sequence shown here is derived from an EMBL/GenBank/DDBJ whole genome shotgun (WGS) entry which is preliminary data.</text>
</comment>
<reference evidence="1" key="1">
    <citation type="submission" date="2016-10" db="EMBL/GenBank/DDBJ databases">
        <title>Sequence of Gallionella enrichment culture.</title>
        <authorList>
            <person name="Poehlein A."/>
            <person name="Muehling M."/>
            <person name="Daniel R."/>
        </authorList>
    </citation>
    <scope>NUCLEOTIDE SEQUENCE</scope>
</reference>
<dbReference type="EMBL" id="MLJW01000247">
    <property type="protein sequence ID" value="OIQ91867.1"/>
    <property type="molecule type" value="Genomic_DNA"/>
</dbReference>
<dbReference type="AlphaFoldDB" id="A0A1J5RQV8"/>
<sequence length="44" mass="5073">MLKLCRIHHQAKKIKGAGVESELKEVVFVYSFRTIYLGYSSQLT</sequence>
<protein>
    <submittedName>
        <fullName evidence="1">Uncharacterized protein</fullName>
    </submittedName>
</protein>